<dbReference type="AlphaFoldDB" id="A0A813QLH3"/>
<dbReference type="SMART" id="SM00054">
    <property type="entry name" value="EFh"/>
    <property type="match status" value="4"/>
</dbReference>
<reference evidence="5" key="1">
    <citation type="submission" date="2021-02" db="EMBL/GenBank/DDBJ databases">
        <authorList>
            <person name="Nowell W R."/>
        </authorList>
    </citation>
    <scope>NUCLEOTIDE SEQUENCE</scope>
</reference>
<dbReference type="Gene3D" id="1.10.238.10">
    <property type="entry name" value="EF-hand"/>
    <property type="match status" value="2"/>
</dbReference>
<organism evidence="5 7">
    <name type="scientific">Didymodactylos carnosus</name>
    <dbReference type="NCBI Taxonomy" id="1234261"/>
    <lineage>
        <taxon>Eukaryota</taxon>
        <taxon>Metazoa</taxon>
        <taxon>Spiralia</taxon>
        <taxon>Gnathifera</taxon>
        <taxon>Rotifera</taxon>
        <taxon>Eurotatoria</taxon>
        <taxon>Bdelloidea</taxon>
        <taxon>Philodinida</taxon>
        <taxon>Philodinidae</taxon>
        <taxon>Didymodactylos</taxon>
    </lineage>
</organism>
<evidence type="ECO:0000256" key="2">
    <source>
        <dbReference type="ARBA" id="ARBA00022837"/>
    </source>
</evidence>
<dbReference type="SUPFAM" id="SSF47473">
    <property type="entry name" value="EF-hand"/>
    <property type="match status" value="1"/>
</dbReference>
<feature type="domain" description="EF-hand" evidence="4">
    <location>
        <begin position="298"/>
        <end position="333"/>
    </location>
</feature>
<dbReference type="Proteomes" id="UP000663829">
    <property type="component" value="Unassembled WGS sequence"/>
</dbReference>
<dbReference type="EMBL" id="CAJOBC010000181">
    <property type="protein sequence ID" value="CAF3550616.1"/>
    <property type="molecule type" value="Genomic_DNA"/>
</dbReference>
<dbReference type="InterPro" id="IPR011992">
    <property type="entry name" value="EF-hand-dom_pair"/>
</dbReference>
<dbReference type="Pfam" id="PF13499">
    <property type="entry name" value="EF-hand_7"/>
    <property type="match status" value="2"/>
</dbReference>
<evidence type="ECO:0000313" key="7">
    <source>
        <dbReference type="Proteomes" id="UP000663829"/>
    </source>
</evidence>
<dbReference type="OrthoDB" id="26525at2759"/>
<dbReference type="PANTHER" id="PTHR23050">
    <property type="entry name" value="CALCIUM BINDING PROTEIN"/>
    <property type="match status" value="1"/>
</dbReference>
<accession>A0A813QLH3</accession>
<dbReference type="FunFam" id="1.10.238.10:FF:000001">
    <property type="entry name" value="Calmodulin 1"/>
    <property type="match status" value="1"/>
</dbReference>
<dbReference type="Proteomes" id="UP000681722">
    <property type="component" value="Unassembled WGS sequence"/>
</dbReference>
<dbReference type="InterPro" id="IPR002048">
    <property type="entry name" value="EF_hand_dom"/>
</dbReference>
<evidence type="ECO:0000313" key="6">
    <source>
        <dbReference type="EMBL" id="CAF3550616.1"/>
    </source>
</evidence>
<dbReference type="GO" id="GO:0005509">
    <property type="term" value="F:calcium ion binding"/>
    <property type="evidence" value="ECO:0007669"/>
    <property type="project" value="InterPro"/>
</dbReference>
<keyword evidence="7" id="KW-1185">Reference proteome</keyword>
<keyword evidence="1" id="KW-0677">Repeat</keyword>
<evidence type="ECO:0000256" key="1">
    <source>
        <dbReference type="ARBA" id="ARBA00022737"/>
    </source>
</evidence>
<comment type="caution">
    <text evidence="5">The sequence shown here is derived from an EMBL/GenBank/DDBJ whole genome shotgun (WGS) entry which is preliminary data.</text>
</comment>
<dbReference type="CDD" id="cd00051">
    <property type="entry name" value="EFh"/>
    <property type="match status" value="1"/>
</dbReference>
<gene>
    <name evidence="5" type="ORF">GPM918_LOCUS1805</name>
    <name evidence="6" type="ORF">SRO942_LOCUS1805</name>
</gene>
<name>A0A813QLH3_9BILA</name>
<feature type="domain" description="EF-hand" evidence="4">
    <location>
        <begin position="262"/>
        <end position="297"/>
    </location>
</feature>
<feature type="region of interest" description="Disordered" evidence="3">
    <location>
        <begin position="146"/>
        <end position="168"/>
    </location>
</feature>
<evidence type="ECO:0000259" key="4">
    <source>
        <dbReference type="PROSITE" id="PS50222"/>
    </source>
</evidence>
<evidence type="ECO:0000313" key="5">
    <source>
        <dbReference type="EMBL" id="CAF0768778.1"/>
    </source>
</evidence>
<feature type="domain" description="EF-hand" evidence="4">
    <location>
        <begin position="180"/>
        <end position="215"/>
    </location>
</feature>
<sequence length="335" mass="38574">MFGWRSPVKKKKIKQDLTTTLYSISSNTTDIPQESINSESKTISSPFLHNEQELNRNNSDEILKCSFHTSSKIFIANDNLMFHKTSVQPTTIRLPRQTTDKTRSSTILQSIDGKYEQKKHDKRLQSRPTRAKSKIRKFFRFGSEKSSTTTNEITENNDDESTSSHTSVNDEYDNRRIISKQKLLLDQQFDSLDIDADGYVSPQDLRSVLKNFSHIPNVDDIVPAIIDRADLDKDSRISRVEFAHYLKKKPSLSKQLNVSKISFGEEFGLAFSIFDRDKNNYITANEIKETMINMGEGITDEQSEEMLRSADTNRDGRISRDEFKTLFSQMVKTEK</sequence>
<evidence type="ECO:0000256" key="3">
    <source>
        <dbReference type="SAM" id="MobiDB-lite"/>
    </source>
</evidence>
<keyword evidence="2" id="KW-0106">Calcium</keyword>
<dbReference type="InterPro" id="IPR018247">
    <property type="entry name" value="EF_Hand_1_Ca_BS"/>
</dbReference>
<dbReference type="PROSITE" id="PS50222">
    <property type="entry name" value="EF_HAND_2"/>
    <property type="match status" value="4"/>
</dbReference>
<feature type="domain" description="EF-hand" evidence="4">
    <location>
        <begin position="217"/>
        <end position="252"/>
    </location>
</feature>
<proteinExistence type="predicted"/>
<dbReference type="InterPro" id="IPR050145">
    <property type="entry name" value="Centrin_CML-like"/>
</dbReference>
<dbReference type="EMBL" id="CAJNOQ010000181">
    <property type="protein sequence ID" value="CAF0768778.1"/>
    <property type="molecule type" value="Genomic_DNA"/>
</dbReference>
<protein>
    <recommendedName>
        <fullName evidence="4">EF-hand domain-containing protein</fullName>
    </recommendedName>
</protein>
<dbReference type="PROSITE" id="PS00018">
    <property type="entry name" value="EF_HAND_1"/>
    <property type="match status" value="3"/>
</dbReference>